<sequence length="333" mass="34755">MDLARFPRVALAHAPTPLEPMDRLRRHVGKGPRLFVKRDDATGLAGGGNKTRKLEYLLGAALAQWSDTVITTGGVQSNHVRQTAAAAARLDLACELVLTRVVPKRPESYEYTGNVLLDRLLGAEVRLFPGDTDRAAKMAEVAEAARSRGAKPYVIPTGGSTAVGALGYARAALELAAQAAERDLAIDCIVHASSSGGTQAGLVAGLQAMGHPARVIGIDVEADAPDTESKVRALAAETARLLGHSGHLPASAVRVEPGYAGPGYGIATSEMVDAVRRAARSEGLVLDPVYSGKAMAGLLGLIEDGAFDEDETVVFLHTGGLPGLFGYTDVFES</sequence>
<dbReference type="GO" id="GO:0019148">
    <property type="term" value="F:D-cysteine desulfhydrase activity"/>
    <property type="evidence" value="ECO:0007669"/>
    <property type="project" value="UniProtKB-EC"/>
</dbReference>
<evidence type="ECO:0000313" key="7">
    <source>
        <dbReference type="EMBL" id="RDD60864.1"/>
    </source>
</evidence>
<evidence type="ECO:0000313" key="8">
    <source>
        <dbReference type="Proteomes" id="UP000253941"/>
    </source>
</evidence>
<dbReference type="AlphaFoldDB" id="A0A369T8R3"/>
<reference evidence="7 8" key="1">
    <citation type="submission" date="2018-07" db="EMBL/GenBank/DDBJ databases">
        <title>Venubactetium sediminum gen. nov., sp. nov., isolated from a marine solar saltern.</title>
        <authorList>
            <person name="Wang S."/>
        </authorList>
    </citation>
    <scope>NUCLEOTIDE SEQUENCE [LARGE SCALE GENOMIC DNA]</scope>
    <source>
        <strain evidence="7 8">WD2A32</strain>
    </source>
</reference>
<feature type="domain" description="Tryptophan synthase beta chain-like PALP" evidence="6">
    <location>
        <begin position="10"/>
        <end position="319"/>
    </location>
</feature>
<dbReference type="PANTHER" id="PTHR43780">
    <property type="entry name" value="1-AMINOCYCLOPROPANE-1-CARBOXYLATE DEAMINASE-RELATED"/>
    <property type="match status" value="1"/>
</dbReference>
<gene>
    <name evidence="7" type="ORF">DRB17_16165</name>
</gene>
<dbReference type="InterPro" id="IPR001926">
    <property type="entry name" value="TrpB-like_PALP"/>
</dbReference>
<dbReference type="PANTHER" id="PTHR43780:SF2">
    <property type="entry name" value="1-AMINOCYCLOPROPANE-1-CARBOXYLATE DEAMINASE-RELATED"/>
    <property type="match status" value="1"/>
</dbReference>
<evidence type="ECO:0000256" key="3">
    <source>
        <dbReference type="ARBA" id="ARBA00022898"/>
    </source>
</evidence>
<dbReference type="EC" id="4.4.1.15" evidence="7"/>
<dbReference type="Gene3D" id="3.40.50.1100">
    <property type="match status" value="2"/>
</dbReference>
<feature type="modified residue" description="N6-(pyridoxal phosphate)lysine" evidence="5">
    <location>
        <position position="50"/>
    </location>
</feature>
<comment type="similarity">
    <text evidence="2">Belongs to the ACC deaminase/D-cysteine desulfhydrase family.</text>
</comment>
<organism evidence="7 8">
    <name type="scientific">Ferruginivarius sediminum</name>
    <dbReference type="NCBI Taxonomy" id="2661937"/>
    <lineage>
        <taxon>Bacteria</taxon>
        <taxon>Pseudomonadati</taxon>
        <taxon>Pseudomonadota</taxon>
        <taxon>Alphaproteobacteria</taxon>
        <taxon>Rhodospirillales</taxon>
        <taxon>Rhodospirillaceae</taxon>
        <taxon>Ferruginivarius</taxon>
    </lineage>
</organism>
<dbReference type="InterPro" id="IPR005966">
    <property type="entry name" value="D-Cys_desShydrase"/>
</dbReference>
<dbReference type="Proteomes" id="UP000253941">
    <property type="component" value="Unassembled WGS sequence"/>
</dbReference>
<evidence type="ECO:0000256" key="5">
    <source>
        <dbReference type="PIRSR" id="PIRSR006278-2"/>
    </source>
</evidence>
<dbReference type="RefSeq" id="WP_114583260.1">
    <property type="nucleotide sequence ID" value="NZ_QPMH01000019.1"/>
</dbReference>
<name>A0A369T8R3_9PROT</name>
<dbReference type="NCBIfam" id="NF003031">
    <property type="entry name" value="PRK03910.1-4"/>
    <property type="match status" value="1"/>
</dbReference>
<protein>
    <submittedName>
        <fullName evidence="7">D-cysteine desulfhydrase</fullName>
        <ecNumber evidence="7">4.4.1.15</ecNumber>
    </submittedName>
</protein>
<keyword evidence="3 5" id="KW-0663">Pyridoxal phosphate</keyword>
<dbReference type="InterPro" id="IPR027278">
    <property type="entry name" value="ACCD_DCysDesulf"/>
</dbReference>
<keyword evidence="8" id="KW-1185">Reference proteome</keyword>
<dbReference type="PIRSF" id="PIRSF006278">
    <property type="entry name" value="ACCD_DCysDesulf"/>
    <property type="match status" value="1"/>
</dbReference>
<dbReference type="SUPFAM" id="SSF53686">
    <property type="entry name" value="Tryptophan synthase beta subunit-like PLP-dependent enzymes"/>
    <property type="match status" value="1"/>
</dbReference>
<dbReference type="EMBL" id="QPMH01000019">
    <property type="protein sequence ID" value="RDD60864.1"/>
    <property type="molecule type" value="Genomic_DNA"/>
</dbReference>
<accession>A0A369T8R3</accession>
<dbReference type="NCBIfam" id="TIGR01275">
    <property type="entry name" value="ACC_deam_rel"/>
    <property type="match status" value="1"/>
</dbReference>
<evidence type="ECO:0000259" key="6">
    <source>
        <dbReference type="Pfam" id="PF00291"/>
    </source>
</evidence>
<comment type="caution">
    <text evidence="7">The sequence shown here is derived from an EMBL/GenBank/DDBJ whole genome shotgun (WGS) entry which is preliminary data.</text>
</comment>
<evidence type="ECO:0000256" key="1">
    <source>
        <dbReference type="ARBA" id="ARBA00001933"/>
    </source>
</evidence>
<dbReference type="InterPro" id="IPR036052">
    <property type="entry name" value="TrpB-like_PALP_sf"/>
</dbReference>
<dbReference type="Pfam" id="PF00291">
    <property type="entry name" value="PALP"/>
    <property type="match status" value="1"/>
</dbReference>
<keyword evidence="7" id="KW-0456">Lyase</keyword>
<comment type="cofactor">
    <cofactor evidence="1">
        <name>pyridoxal 5'-phosphate</name>
        <dbReference type="ChEBI" id="CHEBI:597326"/>
    </cofactor>
</comment>
<evidence type="ECO:0000256" key="4">
    <source>
        <dbReference type="PIRSR" id="PIRSR006278-1"/>
    </source>
</evidence>
<proteinExistence type="inferred from homology"/>
<evidence type="ECO:0000256" key="2">
    <source>
        <dbReference type="ARBA" id="ARBA00008639"/>
    </source>
</evidence>
<feature type="active site" description="Nucleophile" evidence="4">
    <location>
        <position position="77"/>
    </location>
</feature>